<proteinExistence type="predicted"/>
<dbReference type="OrthoDB" id="10010305at2"/>
<accession>A0A4R0P255</accession>
<keyword evidence="1" id="KW-0732">Signal</keyword>
<dbReference type="AlphaFoldDB" id="A0A4R0P255"/>
<feature type="signal peptide" evidence="1">
    <location>
        <begin position="1"/>
        <end position="20"/>
    </location>
</feature>
<organism evidence="2 3">
    <name type="scientific">Pedobacter frigidisoli</name>
    <dbReference type="NCBI Taxonomy" id="2530455"/>
    <lineage>
        <taxon>Bacteria</taxon>
        <taxon>Pseudomonadati</taxon>
        <taxon>Bacteroidota</taxon>
        <taxon>Sphingobacteriia</taxon>
        <taxon>Sphingobacteriales</taxon>
        <taxon>Sphingobacteriaceae</taxon>
        <taxon>Pedobacter</taxon>
    </lineage>
</organism>
<evidence type="ECO:0000256" key="1">
    <source>
        <dbReference type="SAM" id="SignalP"/>
    </source>
</evidence>
<reference evidence="2 3" key="1">
    <citation type="submission" date="2019-02" db="EMBL/GenBank/DDBJ databases">
        <title>Pedobacter sp. RP-3-11 sp. nov., isolated from Arctic soil.</title>
        <authorList>
            <person name="Dahal R.H."/>
        </authorList>
    </citation>
    <scope>NUCLEOTIDE SEQUENCE [LARGE SCALE GENOMIC DNA]</scope>
    <source>
        <strain evidence="2 3">RP-3-11</strain>
    </source>
</reference>
<protein>
    <submittedName>
        <fullName evidence="2">Uncharacterized protein</fullName>
    </submittedName>
</protein>
<name>A0A4R0P255_9SPHI</name>
<comment type="caution">
    <text evidence="2">The sequence shown here is derived from an EMBL/GenBank/DDBJ whole genome shotgun (WGS) entry which is preliminary data.</text>
</comment>
<dbReference type="Proteomes" id="UP000291485">
    <property type="component" value="Unassembled WGS sequence"/>
</dbReference>
<gene>
    <name evidence="2" type="ORF">EZ449_09455</name>
</gene>
<keyword evidence="3" id="KW-1185">Reference proteome</keyword>
<dbReference type="EMBL" id="SJSN01000006">
    <property type="protein sequence ID" value="TCD10560.1"/>
    <property type="molecule type" value="Genomic_DNA"/>
</dbReference>
<evidence type="ECO:0000313" key="2">
    <source>
        <dbReference type="EMBL" id="TCD10560.1"/>
    </source>
</evidence>
<dbReference type="RefSeq" id="WP_131558035.1">
    <property type="nucleotide sequence ID" value="NZ_SJSN01000006.1"/>
</dbReference>
<feature type="chain" id="PRO_5020236874" evidence="1">
    <location>
        <begin position="21"/>
        <end position="146"/>
    </location>
</feature>
<evidence type="ECO:0000313" key="3">
    <source>
        <dbReference type="Proteomes" id="UP000291485"/>
    </source>
</evidence>
<sequence>MGKFCALFFIFCFVFVDAFSQIGCAVGGTLYTSRRGMSRNFDDTPSQTLALGCYFTYTSGSNNCTVKSSPDLPGFLVDSIECPIDESYALLGFGILISVVSLKKNKIIQAEVIKNLTLINTLLLSILSVGVSPTDYLPFIFLKLEK</sequence>